<dbReference type="InterPro" id="IPR011545">
    <property type="entry name" value="DEAD/DEAH_box_helicase_dom"/>
</dbReference>
<feature type="compositionally biased region" description="Polar residues" evidence="6">
    <location>
        <begin position="491"/>
        <end position="503"/>
    </location>
</feature>
<dbReference type="PANTHER" id="PTHR47959">
    <property type="entry name" value="ATP-DEPENDENT RNA HELICASE RHLE-RELATED"/>
    <property type="match status" value="1"/>
</dbReference>
<dbReference type="Pfam" id="PF00270">
    <property type="entry name" value="DEAD"/>
    <property type="match status" value="1"/>
</dbReference>
<evidence type="ECO:0000313" key="10">
    <source>
        <dbReference type="Proteomes" id="UP000273143"/>
    </source>
</evidence>
<keyword evidence="1" id="KW-0547">Nucleotide-binding</keyword>
<feature type="domain" description="Helicase C-terminal" evidence="8">
    <location>
        <begin position="221"/>
        <end position="383"/>
    </location>
</feature>
<accession>A0A3Q9JGY6</accession>
<evidence type="ECO:0000259" key="8">
    <source>
        <dbReference type="PROSITE" id="PS51194"/>
    </source>
</evidence>
<dbReference type="InterPro" id="IPR001650">
    <property type="entry name" value="Helicase_C-like"/>
</dbReference>
<dbReference type="GO" id="GO:0003676">
    <property type="term" value="F:nucleic acid binding"/>
    <property type="evidence" value="ECO:0007669"/>
    <property type="project" value="InterPro"/>
</dbReference>
<dbReference type="SMART" id="SM00487">
    <property type="entry name" value="DEXDc"/>
    <property type="match status" value="1"/>
</dbReference>
<organism evidence="9 10">
    <name type="scientific">Entomomonas moraniae</name>
    <dbReference type="NCBI Taxonomy" id="2213226"/>
    <lineage>
        <taxon>Bacteria</taxon>
        <taxon>Pseudomonadati</taxon>
        <taxon>Pseudomonadota</taxon>
        <taxon>Gammaproteobacteria</taxon>
        <taxon>Pseudomonadales</taxon>
        <taxon>Pseudomonadaceae</taxon>
        <taxon>Entomomonas</taxon>
    </lineage>
</organism>
<feature type="domain" description="Helicase ATP-binding" evidence="7">
    <location>
        <begin position="31"/>
        <end position="211"/>
    </location>
</feature>
<comment type="similarity">
    <text evidence="5">Belongs to the DEAD box helicase family.</text>
</comment>
<dbReference type="InterPro" id="IPR027417">
    <property type="entry name" value="P-loop_NTPase"/>
</dbReference>
<dbReference type="GO" id="GO:0005829">
    <property type="term" value="C:cytosol"/>
    <property type="evidence" value="ECO:0007669"/>
    <property type="project" value="TreeGrafter"/>
</dbReference>
<keyword evidence="10" id="KW-1185">Reference proteome</keyword>
<evidence type="ECO:0000313" key="9">
    <source>
        <dbReference type="EMBL" id="AZS49288.1"/>
    </source>
</evidence>
<evidence type="ECO:0000256" key="3">
    <source>
        <dbReference type="ARBA" id="ARBA00022806"/>
    </source>
</evidence>
<evidence type="ECO:0000256" key="4">
    <source>
        <dbReference type="ARBA" id="ARBA00022840"/>
    </source>
</evidence>
<keyword evidence="4" id="KW-0067">ATP-binding</keyword>
<dbReference type="InterPro" id="IPR014001">
    <property type="entry name" value="Helicase_ATP-bd"/>
</dbReference>
<keyword evidence="2" id="KW-0378">Hydrolase</keyword>
<dbReference type="EMBL" id="CP029822">
    <property type="protein sequence ID" value="AZS49288.1"/>
    <property type="molecule type" value="Genomic_DNA"/>
</dbReference>
<proteinExistence type="inferred from homology"/>
<sequence>MSFTSLGLSELLSETTKSLYETPTTLQEQAIPVILQNNDLMVAAPSAETGKIGSFILPIIEKLFPPSTTKKKHVASKHPKALILAATADEAIQITEYFKAYSFDFPLTLACVLDNTNPVLQAKILSHGVDVLVASPTRLTELLEQQAVDLSKVELFVLDEAELLTNEDHIKNTKQVIDNLPTNRQNLLYASSFTDDVIVLAHFLLKNPERIEINITPSIEHIKQSVYYIPTRQKSALLVHLINKHKWPHVLVFTRTKYGATRLSTYLESKGIHTCTIYTNKTPNIVNKTLADFKEGILQVLIATDIQLENLDVSDLSCIVNFDLPYIEDEYIQRINTIEIDEAISFVNPEEEKLLLVIEDFIKQKIPDGDMADFIYVEEVNEENPDRFKRIFRHPAVGRKSRKKVQSTTNEQDLQETTDNAVDSQKVTRTTRTKTKTTRNLYNKHRRTQPVSSITDELPPDRPEDEFRDDDYDNFGNSVDYVSPYQDKSKNNGNKRFTSNKQGAATATAKAPRAQKPKTARTQVASEQATTERRPRNSLYRRNNRTTTTTAKTTTRKPREIMANTPPITNDFQEPQQRKASSTVTSIIHRKHPRIDRLPTMEQLDSLANRHIPKGEKPMLLSRKNSDDE</sequence>
<reference evidence="10" key="1">
    <citation type="submission" date="2018-06" db="EMBL/GenBank/DDBJ databases">
        <title>Complete genome of Pseudomonas insecticola strain QZS01.</title>
        <authorList>
            <person name="Wang J."/>
            <person name="Su Q."/>
        </authorList>
    </citation>
    <scope>NUCLEOTIDE SEQUENCE [LARGE SCALE GENOMIC DNA]</scope>
    <source>
        <strain evidence="10">QZS01</strain>
    </source>
</reference>
<evidence type="ECO:0000256" key="5">
    <source>
        <dbReference type="ARBA" id="ARBA00038437"/>
    </source>
</evidence>
<feature type="compositionally biased region" description="Basic residues" evidence="6">
    <location>
        <begin position="429"/>
        <end position="448"/>
    </location>
</feature>
<dbReference type="GO" id="GO:0016787">
    <property type="term" value="F:hydrolase activity"/>
    <property type="evidence" value="ECO:0007669"/>
    <property type="project" value="UniProtKB-KW"/>
</dbReference>
<dbReference type="Proteomes" id="UP000273143">
    <property type="component" value="Chromosome"/>
</dbReference>
<gene>
    <name evidence="9" type="ORF">DM558_00185</name>
</gene>
<evidence type="ECO:0000256" key="6">
    <source>
        <dbReference type="SAM" id="MobiDB-lite"/>
    </source>
</evidence>
<dbReference type="RefSeq" id="WP_127161507.1">
    <property type="nucleotide sequence ID" value="NZ_CP029822.1"/>
</dbReference>
<dbReference type="CDD" id="cd00268">
    <property type="entry name" value="DEADc"/>
    <property type="match status" value="1"/>
</dbReference>
<dbReference type="Gene3D" id="3.40.50.300">
    <property type="entry name" value="P-loop containing nucleotide triphosphate hydrolases"/>
    <property type="match status" value="2"/>
</dbReference>
<feature type="region of interest" description="Disordered" evidence="6">
    <location>
        <begin position="610"/>
        <end position="629"/>
    </location>
</feature>
<dbReference type="AlphaFoldDB" id="A0A3Q9JGY6"/>
<dbReference type="InterPro" id="IPR044742">
    <property type="entry name" value="DEAD/DEAH_RhlB"/>
</dbReference>
<keyword evidence="3 9" id="KW-0347">Helicase</keyword>
<evidence type="ECO:0000256" key="2">
    <source>
        <dbReference type="ARBA" id="ARBA00022801"/>
    </source>
</evidence>
<dbReference type="PANTHER" id="PTHR47959:SF2">
    <property type="entry name" value="ATP-DEPENDENT RNA HELICASE DEAD BOX FAMILY"/>
    <property type="match status" value="1"/>
</dbReference>
<evidence type="ECO:0000259" key="7">
    <source>
        <dbReference type="PROSITE" id="PS51192"/>
    </source>
</evidence>
<dbReference type="SUPFAM" id="SSF52540">
    <property type="entry name" value="P-loop containing nucleoside triphosphate hydrolases"/>
    <property type="match status" value="2"/>
</dbReference>
<feature type="compositionally biased region" description="Acidic residues" evidence="6">
    <location>
        <begin position="463"/>
        <end position="473"/>
    </location>
</feature>
<dbReference type="PROSITE" id="PS51192">
    <property type="entry name" value="HELICASE_ATP_BIND_1"/>
    <property type="match status" value="1"/>
</dbReference>
<dbReference type="GO" id="GO:0003724">
    <property type="term" value="F:RNA helicase activity"/>
    <property type="evidence" value="ECO:0007669"/>
    <property type="project" value="TreeGrafter"/>
</dbReference>
<feature type="region of interest" description="Disordered" evidence="6">
    <location>
        <begin position="399"/>
        <end position="599"/>
    </location>
</feature>
<feature type="compositionally biased region" description="Polar residues" evidence="6">
    <location>
        <begin position="406"/>
        <end position="427"/>
    </location>
</feature>
<dbReference type="InterPro" id="IPR050079">
    <property type="entry name" value="DEAD_box_RNA_helicase"/>
</dbReference>
<dbReference type="PROSITE" id="PS51194">
    <property type="entry name" value="HELICASE_CTER"/>
    <property type="match status" value="1"/>
</dbReference>
<dbReference type="GO" id="GO:0005524">
    <property type="term" value="F:ATP binding"/>
    <property type="evidence" value="ECO:0007669"/>
    <property type="project" value="UniProtKB-KW"/>
</dbReference>
<feature type="compositionally biased region" description="Polar residues" evidence="6">
    <location>
        <begin position="566"/>
        <end position="586"/>
    </location>
</feature>
<name>A0A3Q9JGY6_9GAMM</name>
<dbReference type="Pfam" id="PF00271">
    <property type="entry name" value="Helicase_C"/>
    <property type="match status" value="1"/>
</dbReference>
<dbReference type="CDD" id="cd18787">
    <property type="entry name" value="SF2_C_DEAD"/>
    <property type="match status" value="1"/>
</dbReference>
<protein>
    <submittedName>
        <fullName evidence="9">DEAD/DEAH box helicase</fullName>
    </submittedName>
</protein>
<evidence type="ECO:0000256" key="1">
    <source>
        <dbReference type="ARBA" id="ARBA00022741"/>
    </source>
</evidence>
<dbReference type="KEGG" id="emo:DM558_00185"/>